<dbReference type="HOGENOM" id="CLU_149887_0_0_3"/>
<sequence>MPYILMIEGQEIPIAEEVAANDQILRDAITPFYPEIANAEITREEKNGITQIRMVKKAGTKGVGDILQTLIDSEHQFNPALILSWQIKMLEIQGCLNIENLILVQDELEKAITTGREWQIELEKSLHLLQQFPPIPSQKIITGF</sequence>
<dbReference type="EMBL" id="CP003644">
    <property type="protein sequence ID" value="AFZ28592.1"/>
    <property type="molecule type" value="Genomic_DNA"/>
</dbReference>
<dbReference type="KEGG" id="csg:Cylst_6373"/>
<protein>
    <submittedName>
        <fullName evidence="1">Uncharacterized protein</fullName>
    </submittedName>
</protein>
<geneLocation type="plasmid" evidence="1 2">
    <name>pCYLST.02</name>
</geneLocation>
<accession>K9XAE7</accession>
<proteinExistence type="predicted"/>
<dbReference type="RefSeq" id="WP_015186489.1">
    <property type="nucleotide sequence ID" value="NC_019744.1"/>
</dbReference>
<evidence type="ECO:0000313" key="2">
    <source>
        <dbReference type="Proteomes" id="UP000010475"/>
    </source>
</evidence>
<organism evidence="1 2">
    <name type="scientific">Cylindrospermum stagnale PCC 7417</name>
    <dbReference type="NCBI Taxonomy" id="56107"/>
    <lineage>
        <taxon>Bacteria</taxon>
        <taxon>Bacillati</taxon>
        <taxon>Cyanobacteriota</taxon>
        <taxon>Cyanophyceae</taxon>
        <taxon>Nostocales</taxon>
        <taxon>Nostocaceae</taxon>
        <taxon>Cylindrospermum</taxon>
    </lineage>
</organism>
<dbReference type="AlphaFoldDB" id="K9XAE7"/>
<keyword evidence="1" id="KW-0614">Plasmid</keyword>
<gene>
    <name evidence="1" type="ORF">Cylst_6373</name>
</gene>
<name>K9XAE7_9NOST</name>
<dbReference type="eggNOG" id="ENOG5031XSJ">
    <property type="taxonomic scope" value="Bacteria"/>
</dbReference>
<dbReference type="OrthoDB" id="464394at2"/>
<reference evidence="1 2" key="1">
    <citation type="submission" date="2012-06" db="EMBL/GenBank/DDBJ databases">
        <title>Finished plasmid 2 of genome of Cylindrospermum stagnale PCC 7417.</title>
        <authorList>
            <consortium name="US DOE Joint Genome Institute"/>
            <person name="Gugger M."/>
            <person name="Coursin T."/>
            <person name="Rippka R."/>
            <person name="Tandeau De Marsac N."/>
            <person name="Huntemann M."/>
            <person name="Wei C.-L."/>
            <person name="Han J."/>
            <person name="Detter J.C."/>
            <person name="Han C."/>
            <person name="Tapia R."/>
            <person name="Davenport K."/>
            <person name="Daligault H."/>
            <person name="Erkkila T."/>
            <person name="Gu W."/>
            <person name="Munk A.C.C."/>
            <person name="Teshima H."/>
            <person name="Xu Y."/>
            <person name="Chain P."/>
            <person name="Chen A."/>
            <person name="Krypides N."/>
            <person name="Mavromatis K."/>
            <person name="Markowitz V."/>
            <person name="Szeto E."/>
            <person name="Ivanova N."/>
            <person name="Mikhailova N."/>
            <person name="Ovchinnikova G."/>
            <person name="Pagani I."/>
            <person name="Pati A."/>
            <person name="Goodwin L."/>
            <person name="Peters L."/>
            <person name="Pitluck S."/>
            <person name="Woyke T."/>
            <person name="Kerfeld C."/>
        </authorList>
    </citation>
    <scope>NUCLEOTIDE SEQUENCE [LARGE SCALE GENOMIC DNA]</scope>
    <source>
        <strain evidence="1 2">PCC 7417</strain>
        <plasmid evidence="2">Plasmid pCYLST.02</plasmid>
    </source>
</reference>
<evidence type="ECO:0000313" key="1">
    <source>
        <dbReference type="EMBL" id="AFZ28592.1"/>
    </source>
</evidence>
<keyword evidence="2" id="KW-1185">Reference proteome</keyword>
<dbReference type="Proteomes" id="UP000010475">
    <property type="component" value="Plasmid pCYLST.02"/>
</dbReference>